<evidence type="ECO:0000313" key="2">
    <source>
        <dbReference type="Proteomes" id="UP001305815"/>
    </source>
</evidence>
<dbReference type="Proteomes" id="UP001305815">
    <property type="component" value="Chromosome"/>
</dbReference>
<gene>
    <name evidence="1" type="ORF">Lac1_11000</name>
</gene>
<dbReference type="EMBL" id="AP027742">
    <property type="protein sequence ID" value="BDZ76917.1"/>
    <property type="molecule type" value="Genomic_DNA"/>
</dbReference>
<proteinExistence type="predicted"/>
<keyword evidence="2" id="KW-1185">Reference proteome</keyword>
<evidence type="ECO:0000313" key="1">
    <source>
        <dbReference type="EMBL" id="BDZ76917.1"/>
    </source>
</evidence>
<organism evidence="1 2">
    <name type="scientific">Claveliimonas bilis</name>
    <dbReference type="NCBI Taxonomy" id="3028070"/>
    <lineage>
        <taxon>Bacteria</taxon>
        <taxon>Bacillati</taxon>
        <taxon>Bacillota</taxon>
        <taxon>Clostridia</taxon>
        <taxon>Lachnospirales</taxon>
        <taxon>Lachnospiraceae</taxon>
        <taxon>Claveliimonas</taxon>
    </lineage>
</organism>
<dbReference type="RefSeq" id="WP_316266524.1">
    <property type="nucleotide sequence ID" value="NZ_AP027742.1"/>
</dbReference>
<reference evidence="2" key="1">
    <citation type="journal article" date="2023" name="Int. J. Syst. Evol. Microbiol.">
        <title>Claveliimonas bilis gen. nov., sp. nov., deoxycholic acid-producing bacteria isolated from human faeces, and reclassification of Sellimonas monacensis Zenner et al. 2021 as Claveliimonas monacensis comb. nov.</title>
        <authorList>
            <person name="Hisatomi A."/>
            <person name="Kastawa N.W.E.P.G."/>
            <person name="Song I."/>
            <person name="Ohkuma M."/>
            <person name="Fukiya S."/>
            <person name="Sakamoto M."/>
        </authorList>
    </citation>
    <scope>NUCLEOTIDE SEQUENCE [LARGE SCALE GENOMIC DNA]</scope>
    <source>
        <strain evidence="2">12BBH14</strain>
    </source>
</reference>
<protein>
    <submittedName>
        <fullName evidence="1">Uncharacterized protein</fullName>
    </submittedName>
</protein>
<name>A0ABN6Z1J8_9FIRM</name>
<accession>A0ABN6Z1J8</accession>
<sequence>MRYMKPSYYDSFHCLADQCPASCCEGWQIMIDEKSLKRYWNWDGKLRGRLINSIDWEEGAFLQYDRKCAFLNEQFLCDLQAEAGEEALCSTCREYPRHVEEFEGVREYSLSLSCPEAARIMLTEKGKSSFVQWEDEKEDEFEEDFDFLLYTRLLEAREILFSVMEKEEVPFSVRMEECLFFAERLQKLLEEGDFAALEEWTEGFAFDCNRGKNSMEKRKAKRFENMQKGWQILMELEHLEISWEKRLQDVQKSLYREGKESYDACYGSFGKAREQEDFGSREWDRMMEKIVIFFIYTYFCGAVYDDAVYSKVLLAAFSAAWIEECLMAEYKEKGRLPKEEVIRMAYQYAREIEHSDQNLNALEDWFWQISH</sequence>
<dbReference type="NCBIfam" id="NF038110">
    <property type="entry name" value="Lys_methyl_FliB"/>
    <property type="match status" value="1"/>
</dbReference>